<keyword evidence="17" id="KW-1185">Reference proteome</keyword>
<keyword evidence="11 14" id="KW-1133">Transmembrane helix</keyword>
<dbReference type="GO" id="GO:0016020">
    <property type="term" value="C:membrane"/>
    <property type="evidence" value="ECO:0007669"/>
    <property type="project" value="UniProtKB-SubCell"/>
</dbReference>
<evidence type="ECO:0000256" key="6">
    <source>
        <dbReference type="ARBA" id="ARBA00022692"/>
    </source>
</evidence>
<dbReference type="EMBL" id="QPKB01000007">
    <property type="protein sequence ID" value="RWR89704.1"/>
    <property type="molecule type" value="Genomic_DNA"/>
</dbReference>
<dbReference type="AlphaFoldDB" id="A0A3S3N7F2"/>
<evidence type="ECO:0000256" key="7">
    <source>
        <dbReference type="ARBA" id="ARBA00022723"/>
    </source>
</evidence>
<dbReference type="InterPro" id="IPR044600">
    <property type="entry name" value="ATL1/ATL16-like"/>
</dbReference>
<comment type="subcellular location">
    <subcellularLocation>
        <location evidence="2">Membrane</location>
        <topology evidence="2">Single-pass membrane protein</topology>
    </subcellularLocation>
</comment>
<reference evidence="16 17" key="1">
    <citation type="journal article" date="2019" name="Nat. Plants">
        <title>Stout camphor tree genome fills gaps in understanding of flowering plant genome evolution.</title>
        <authorList>
            <person name="Chaw S.M."/>
            <person name="Liu Y.C."/>
            <person name="Wu Y.W."/>
            <person name="Wang H.Y."/>
            <person name="Lin C.I."/>
            <person name="Wu C.S."/>
            <person name="Ke H.M."/>
            <person name="Chang L.Y."/>
            <person name="Hsu C.Y."/>
            <person name="Yang H.T."/>
            <person name="Sudianto E."/>
            <person name="Hsu M.H."/>
            <person name="Wu K.P."/>
            <person name="Wang L.N."/>
            <person name="Leebens-Mack J.H."/>
            <person name="Tsai I.J."/>
        </authorList>
    </citation>
    <scope>NUCLEOTIDE SEQUENCE [LARGE SCALE GENOMIC DNA]</scope>
    <source>
        <strain evidence="17">cv. Chaw 1501</strain>
        <tissue evidence="16">Young leaves</tissue>
    </source>
</reference>
<dbReference type="GO" id="GO:0008270">
    <property type="term" value="F:zinc ion binding"/>
    <property type="evidence" value="ECO:0007669"/>
    <property type="project" value="UniProtKB-KW"/>
</dbReference>
<comment type="pathway">
    <text evidence="3">Protein modification; protein ubiquitination.</text>
</comment>
<dbReference type="OrthoDB" id="9984778at2759"/>
<dbReference type="CDD" id="cd16461">
    <property type="entry name" value="RING-H2_EL5-like"/>
    <property type="match status" value="1"/>
</dbReference>
<dbReference type="SMART" id="SM00184">
    <property type="entry name" value="RING"/>
    <property type="match status" value="1"/>
</dbReference>
<dbReference type="STRING" id="337451.A0A3S3N7F2"/>
<dbReference type="GO" id="GO:0061630">
    <property type="term" value="F:ubiquitin protein ligase activity"/>
    <property type="evidence" value="ECO:0007669"/>
    <property type="project" value="UniProtKB-EC"/>
</dbReference>
<dbReference type="UniPathway" id="UPA00143"/>
<evidence type="ECO:0000313" key="17">
    <source>
        <dbReference type="Proteomes" id="UP000283530"/>
    </source>
</evidence>
<evidence type="ECO:0000256" key="13">
    <source>
        <dbReference type="PROSITE-ProRule" id="PRU00175"/>
    </source>
</evidence>
<keyword evidence="9" id="KW-0833">Ubl conjugation pathway</keyword>
<proteinExistence type="predicted"/>
<comment type="caution">
    <text evidence="16">The sequence shown here is derived from an EMBL/GenBank/DDBJ whole genome shotgun (WGS) entry which is preliminary data.</text>
</comment>
<dbReference type="EC" id="2.3.2.27" evidence="4"/>
<keyword evidence="6 14" id="KW-0812">Transmembrane</keyword>
<evidence type="ECO:0000256" key="4">
    <source>
        <dbReference type="ARBA" id="ARBA00012483"/>
    </source>
</evidence>
<comment type="catalytic activity">
    <reaction evidence="1">
        <text>S-ubiquitinyl-[E2 ubiquitin-conjugating enzyme]-L-cysteine + [acceptor protein]-L-lysine = [E2 ubiquitin-conjugating enzyme]-L-cysteine + N(6)-ubiquitinyl-[acceptor protein]-L-lysine.</text>
        <dbReference type="EC" id="2.3.2.27"/>
    </reaction>
</comment>
<keyword evidence="10" id="KW-0862">Zinc</keyword>
<dbReference type="FunFam" id="3.30.40.10:FF:000233">
    <property type="entry name" value="RING-H2 finger protein ATL54"/>
    <property type="match status" value="1"/>
</dbReference>
<evidence type="ECO:0000256" key="5">
    <source>
        <dbReference type="ARBA" id="ARBA00022679"/>
    </source>
</evidence>
<feature type="transmembrane region" description="Helical" evidence="14">
    <location>
        <begin position="53"/>
        <end position="76"/>
    </location>
</feature>
<evidence type="ECO:0000259" key="15">
    <source>
        <dbReference type="PROSITE" id="PS50089"/>
    </source>
</evidence>
<organism evidence="16 17">
    <name type="scientific">Cinnamomum micranthum f. kanehirae</name>
    <dbReference type="NCBI Taxonomy" id="337451"/>
    <lineage>
        <taxon>Eukaryota</taxon>
        <taxon>Viridiplantae</taxon>
        <taxon>Streptophyta</taxon>
        <taxon>Embryophyta</taxon>
        <taxon>Tracheophyta</taxon>
        <taxon>Spermatophyta</taxon>
        <taxon>Magnoliopsida</taxon>
        <taxon>Magnoliidae</taxon>
        <taxon>Laurales</taxon>
        <taxon>Lauraceae</taxon>
        <taxon>Cinnamomum</taxon>
    </lineage>
</organism>
<dbReference type="Gene3D" id="3.30.40.10">
    <property type="entry name" value="Zinc/RING finger domain, C3HC4 (zinc finger)"/>
    <property type="match status" value="1"/>
</dbReference>
<evidence type="ECO:0000256" key="1">
    <source>
        <dbReference type="ARBA" id="ARBA00000900"/>
    </source>
</evidence>
<keyword evidence="5" id="KW-0808">Transferase</keyword>
<sequence>MASSDNQQPWLPYYGSKDCSQGFCTLYCPQWCYVIFPPPPPSGFPIQASSLNFSPLVIAIIGILACAFLLISYYIIVSKYCRNLESLRGRFQQGPNQEFEDGRHPLYHEPWQIATTGLDEDVIKSIAVCKYKKEDGFVEGTDCAVCLNEFREEESLRLLPKCSHAFHLHCIDTWLRSHSNCPLCRATISSATSPLPLQLPPLLPESLPNDGSFMEIQGDNEEVAATNDLERGATEESRVSNAVVSKYLQRALSDLGGTASRDIILEIEDEEIQPIRRVASTPSFHSRVSIADLMHISMECDFRGRDCLFSAGFGSMIKRCRGYYSKGYKRSSILHGVMSPIAMKRSSSSRRHLSPRHGGRYSVKNHLKDGNGLALSSVGLVFGGPL</sequence>
<dbReference type="GO" id="GO:0016567">
    <property type="term" value="P:protein ubiquitination"/>
    <property type="evidence" value="ECO:0007669"/>
    <property type="project" value="UniProtKB-UniPathway"/>
</dbReference>
<dbReference type="Pfam" id="PF13639">
    <property type="entry name" value="zf-RING_2"/>
    <property type="match status" value="1"/>
</dbReference>
<evidence type="ECO:0000256" key="8">
    <source>
        <dbReference type="ARBA" id="ARBA00022771"/>
    </source>
</evidence>
<evidence type="ECO:0000256" key="10">
    <source>
        <dbReference type="ARBA" id="ARBA00022833"/>
    </source>
</evidence>
<dbReference type="PANTHER" id="PTHR46913:SF22">
    <property type="entry name" value="RING-TYPE E3 UBIQUITIN TRANSFERASE"/>
    <property type="match status" value="1"/>
</dbReference>
<evidence type="ECO:0000256" key="3">
    <source>
        <dbReference type="ARBA" id="ARBA00004906"/>
    </source>
</evidence>
<protein>
    <recommendedName>
        <fullName evidence="4">RING-type E3 ubiquitin transferase</fullName>
        <ecNumber evidence="4">2.3.2.27</ecNumber>
    </recommendedName>
</protein>
<keyword evidence="12 14" id="KW-0472">Membrane</keyword>
<evidence type="ECO:0000256" key="12">
    <source>
        <dbReference type="ARBA" id="ARBA00023136"/>
    </source>
</evidence>
<accession>A0A3S3N7F2</accession>
<evidence type="ECO:0000256" key="14">
    <source>
        <dbReference type="SAM" id="Phobius"/>
    </source>
</evidence>
<dbReference type="InterPro" id="IPR013083">
    <property type="entry name" value="Znf_RING/FYVE/PHD"/>
</dbReference>
<evidence type="ECO:0000256" key="9">
    <source>
        <dbReference type="ARBA" id="ARBA00022786"/>
    </source>
</evidence>
<feature type="domain" description="RING-type" evidence="15">
    <location>
        <begin position="143"/>
        <end position="185"/>
    </location>
</feature>
<dbReference type="SMART" id="SM01197">
    <property type="entry name" value="FANCL_C"/>
    <property type="match status" value="1"/>
</dbReference>
<dbReference type="InterPro" id="IPR001841">
    <property type="entry name" value="Znf_RING"/>
</dbReference>
<name>A0A3S3N7F2_9MAGN</name>
<evidence type="ECO:0000256" key="2">
    <source>
        <dbReference type="ARBA" id="ARBA00004167"/>
    </source>
</evidence>
<dbReference type="PROSITE" id="PS50089">
    <property type="entry name" value="ZF_RING_2"/>
    <property type="match status" value="1"/>
</dbReference>
<keyword evidence="8 13" id="KW-0863">Zinc-finger</keyword>
<keyword evidence="7" id="KW-0479">Metal-binding</keyword>
<evidence type="ECO:0000313" key="16">
    <source>
        <dbReference type="EMBL" id="RWR89704.1"/>
    </source>
</evidence>
<gene>
    <name evidence="16" type="ORF">CKAN_01876900</name>
</gene>
<dbReference type="Proteomes" id="UP000283530">
    <property type="component" value="Unassembled WGS sequence"/>
</dbReference>
<dbReference type="SUPFAM" id="SSF57850">
    <property type="entry name" value="RING/U-box"/>
    <property type="match status" value="1"/>
</dbReference>
<dbReference type="PANTHER" id="PTHR46913">
    <property type="entry name" value="RING-H2 FINGER PROTEIN ATL16"/>
    <property type="match status" value="1"/>
</dbReference>
<evidence type="ECO:0000256" key="11">
    <source>
        <dbReference type="ARBA" id="ARBA00022989"/>
    </source>
</evidence>